<dbReference type="AlphaFoldDB" id="A0A9D0ZST8"/>
<dbReference type="Proteomes" id="UP000886786">
    <property type="component" value="Unassembled WGS sequence"/>
</dbReference>
<dbReference type="EMBL" id="DVFV01000069">
    <property type="protein sequence ID" value="HIQ90730.1"/>
    <property type="molecule type" value="Genomic_DNA"/>
</dbReference>
<protein>
    <submittedName>
        <fullName evidence="1">Uncharacterized protein</fullName>
    </submittedName>
</protein>
<organism evidence="1 2">
    <name type="scientific">Candidatus Coprosoma intestinipullorum</name>
    <dbReference type="NCBI Taxonomy" id="2840752"/>
    <lineage>
        <taxon>Bacteria</taxon>
        <taxon>Bacillati</taxon>
        <taxon>Bacillota</taxon>
        <taxon>Bacillota incertae sedis</taxon>
        <taxon>Candidatus Coprosoma</taxon>
    </lineage>
</organism>
<sequence>MRFKVGDKVRLKKGLVIGRDYGGIYFMLPMKLFEGKILEIEFVDGKFYQLKEDKEKYSFSDEMLEPIKFTKSDLRYGDKLTLRNGVSGFYRNEETYIDGLGEDNINDDLTNNGVCGSRLDIVKVERPRKYKTVYEREEEEKVREMTVEEISKALGYEVKVVKSHE</sequence>
<proteinExistence type="predicted"/>
<evidence type="ECO:0000313" key="1">
    <source>
        <dbReference type="EMBL" id="HIQ90730.1"/>
    </source>
</evidence>
<evidence type="ECO:0000313" key="2">
    <source>
        <dbReference type="Proteomes" id="UP000886786"/>
    </source>
</evidence>
<gene>
    <name evidence="1" type="ORF">IAB27_03780</name>
</gene>
<reference evidence="1" key="1">
    <citation type="submission" date="2020-10" db="EMBL/GenBank/DDBJ databases">
        <authorList>
            <person name="Gilroy R."/>
        </authorList>
    </citation>
    <scope>NUCLEOTIDE SEQUENCE</scope>
    <source>
        <strain evidence="1">CHK147-3167</strain>
    </source>
</reference>
<reference evidence="1" key="2">
    <citation type="journal article" date="2021" name="PeerJ">
        <title>Extensive microbial diversity within the chicken gut microbiome revealed by metagenomics and culture.</title>
        <authorList>
            <person name="Gilroy R."/>
            <person name="Ravi A."/>
            <person name="Getino M."/>
            <person name="Pursley I."/>
            <person name="Horton D.L."/>
            <person name="Alikhan N.F."/>
            <person name="Baker D."/>
            <person name="Gharbi K."/>
            <person name="Hall N."/>
            <person name="Watson M."/>
            <person name="Adriaenssens E.M."/>
            <person name="Foster-Nyarko E."/>
            <person name="Jarju S."/>
            <person name="Secka A."/>
            <person name="Antonio M."/>
            <person name="Oren A."/>
            <person name="Chaudhuri R.R."/>
            <person name="La Ragione R."/>
            <person name="Hildebrand F."/>
            <person name="Pallen M.J."/>
        </authorList>
    </citation>
    <scope>NUCLEOTIDE SEQUENCE</scope>
    <source>
        <strain evidence="1">CHK147-3167</strain>
    </source>
</reference>
<comment type="caution">
    <text evidence="1">The sequence shown here is derived from an EMBL/GenBank/DDBJ whole genome shotgun (WGS) entry which is preliminary data.</text>
</comment>
<name>A0A9D0ZST8_9FIRM</name>
<accession>A0A9D0ZST8</accession>